<dbReference type="GO" id="GO:0016757">
    <property type="term" value="F:glycosyltransferase activity"/>
    <property type="evidence" value="ECO:0007669"/>
    <property type="project" value="TreeGrafter"/>
</dbReference>
<dbReference type="Gene3D" id="3.40.50.2000">
    <property type="entry name" value="Glycogen Phosphorylase B"/>
    <property type="match status" value="2"/>
</dbReference>
<dbReference type="AlphaFoldDB" id="A0A3M9XWP1"/>
<evidence type="ECO:0000313" key="3">
    <source>
        <dbReference type="EMBL" id="RNJ51330.1"/>
    </source>
</evidence>
<accession>A0A3M9XWP1</accession>
<organism evidence="3 4">
    <name type="scientific">Methylocystis hirsuta</name>
    <dbReference type="NCBI Taxonomy" id="369798"/>
    <lineage>
        <taxon>Bacteria</taxon>
        <taxon>Pseudomonadati</taxon>
        <taxon>Pseudomonadota</taxon>
        <taxon>Alphaproteobacteria</taxon>
        <taxon>Hyphomicrobiales</taxon>
        <taxon>Methylocystaceae</taxon>
        <taxon>Methylocystis</taxon>
    </lineage>
</organism>
<dbReference type="Proteomes" id="UP000268623">
    <property type="component" value="Unassembled WGS sequence"/>
</dbReference>
<dbReference type="Pfam" id="PF13692">
    <property type="entry name" value="Glyco_trans_1_4"/>
    <property type="match status" value="1"/>
</dbReference>
<dbReference type="PANTHER" id="PTHR46401">
    <property type="entry name" value="GLYCOSYLTRANSFERASE WBBK-RELATED"/>
    <property type="match status" value="1"/>
</dbReference>
<proteinExistence type="predicted"/>
<reference evidence="3 4" key="1">
    <citation type="submission" date="2018-08" db="EMBL/GenBank/DDBJ databases">
        <title>Genome sequence of Methylocystis hirsuta CSC1, a methanotroph able to accumulate PHAs.</title>
        <authorList>
            <person name="Bordel S."/>
            <person name="Rodriguez E."/>
            <person name="Gancedo J."/>
            <person name="Munoz R."/>
        </authorList>
    </citation>
    <scope>NUCLEOTIDE SEQUENCE [LARGE SCALE GENOMIC DNA]</scope>
    <source>
        <strain evidence="3 4">CSC1</strain>
    </source>
</reference>
<dbReference type="SUPFAM" id="SSF53756">
    <property type="entry name" value="UDP-Glycosyltransferase/glycogen phosphorylase"/>
    <property type="match status" value="1"/>
</dbReference>
<dbReference type="GO" id="GO:0009103">
    <property type="term" value="P:lipopolysaccharide biosynthetic process"/>
    <property type="evidence" value="ECO:0007669"/>
    <property type="project" value="TreeGrafter"/>
</dbReference>
<evidence type="ECO:0000256" key="2">
    <source>
        <dbReference type="SAM" id="MobiDB-lite"/>
    </source>
</evidence>
<dbReference type="OrthoDB" id="8432722at2"/>
<keyword evidence="1 3" id="KW-0808">Transferase</keyword>
<gene>
    <name evidence="3" type="ORF">D1O30_18755</name>
</gene>
<evidence type="ECO:0000256" key="1">
    <source>
        <dbReference type="ARBA" id="ARBA00022679"/>
    </source>
</evidence>
<name>A0A3M9XWP1_9HYPH</name>
<dbReference type="EMBL" id="QWDD01000001">
    <property type="protein sequence ID" value="RNJ51330.1"/>
    <property type="molecule type" value="Genomic_DNA"/>
</dbReference>
<comment type="caution">
    <text evidence="3">The sequence shown here is derived from an EMBL/GenBank/DDBJ whole genome shotgun (WGS) entry which is preliminary data.</text>
</comment>
<evidence type="ECO:0000313" key="4">
    <source>
        <dbReference type="Proteomes" id="UP000268623"/>
    </source>
</evidence>
<feature type="region of interest" description="Disordered" evidence="2">
    <location>
        <begin position="369"/>
        <end position="390"/>
    </location>
</feature>
<dbReference type="PANTHER" id="PTHR46401:SF2">
    <property type="entry name" value="GLYCOSYLTRANSFERASE WBBK-RELATED"/>
    <property type="match status" value="1"/>
</dbReference>
<sequence>MDDVTPSIGRGERWKNYRLHSGDLAADERYESSATIADLFRTALLKDGWLPLIHGDHATWLVELVKRAPLPEALDTGAIDLIHANHFFVMPFVERMRERRRIPVVLDTHDIQARQYELRNRAGFSIPPHVRYNSMLAIELAWIERADLCIHLNSEEYATFGQLLPQSRHELIYPSIAPVAPRPNGDRAIFVAGDNAANYISVRWFLKYIMPHVPEMSISIFGDIADGVKRRDRPLYEKHRNLFRGRIADIDSAYADAAFILLPTREGHGLSIKTVEALSSGLPVIATSKAFRGMEIDPSRLRNVCIANDANEFAAAMVKCRATSERNDPLASDTRALYEERYSLEGFARRLGDVACKLMVNDPCTPLDAGYRKPATGASTDPARRHSPAD</sequence>
<keyword evidence="4" id="KW-1185">Reference proteome</keyword>
<protein>
    <submittedName>
        <fullName evidence="3">Glycosyltransferase</fullName>
    </submittedName>
</protein>